<evidence type="ECO:0000313" key="3">
    <source>
        <dbReference type="EMBL" id="GAA3791409.1"/>
    </source>
</evidence>
<keyword evidence="4" id="KW-1185">Reference proteome</keyword>
<dbReference type="SMART" id="SM00867">
    <property type="entry name" value="YceI"/>
    <property type="match status" value="1"/>
</dbReference>
<reference evidence="4" key="1">
    <citation type="journal article" date="2019" name="Int. J. Syst. Evol. Microbiol.">
        <title>The Global Catalogue of Microorganisms (GCM) 10K type strain sequencing project: providing services to taxonomists for standard genome sequencing and annotation.</title>
        <authorList>
            <consortium name="The Broad Institute Genomics Platform"/>
            <consortium name="The Broad Institute Genome Sequencing Center for Infectious Disease"/>
            <person name="Wu L."/>
            <person name="Ma J."/>
        </authorList>
    </citation>
    <scope>NUCLEOTIDE SEQUENCE [LARGE SCALE GENOMIC DNA]</scope>
    <source>
        <strain evidence="4">JCM 17525</strain>
    </source>
</reference>
<comment type="caution">
    <text evidence="3">The sequence shown here is derived from an EMBL/GenBank/DDBJ whole genome shotgun (WGS) entry which is preliminary data.</text>
</comment>
<dbReference type="Gene3D" id="2.40.128.110">
    <property type="entry name" value="Lipid/polyisoprenoid-binding, YceI-like"/>
    <property type="match status" value="1"/>
</dbReference>
<name>A0ABP7HGQ5_9FLAO</name>
<feature type="chain" id="PRO_5045946249" evidence="1">
    <location>
        <begin position="21"/>
        <end position="186"/>
    </location>
</feature>
<dbReference type="Pfam" id="PF04264">
    <property type="entry name" value="YceI"/>
    <property type="match status" value="1"/>
</dbReference>
<organism evidence="3 4">
    <name type="scientific">Corallibacter vietnamensis</name>
    <dbReference type="NCBI Taxonomy" id="904130"/>
    <lineage>
        <taxon>Bacteria</taxon>
        <taxon>Pseudomonadati</taxon>
        <taxon>Bacteroidota</taxon>
        <taxon>Flavobacteriia</taxon>
        <taxon>Flavobacteriales</taxon>
        <taxon>Flavobacteriaceae</taxon>
        <taxon>Corallibacter</taxon>
    </lineage>
</organism>
<dbReference type="InterPro" id="IPR007372">
    <property type="entry name" value="Lipid/polyisoprenoid-bd_YceI"/>
</dbReference>
<sequence length="186" mass="20515">MKRITLAIIAFATFTTTMNAQEKNVSTTESKINWKGYKVGGSHEGTIALKSGVLTFDNDVLTGGTFTIDMTSINTTDLTGEYKDKLDGHLKSDDFFGVATYPSAKIVFTSVKPTDKTTYKVTGDLTIKGNTNPVTFDLSLEGDNAKATLKIDRSKYNVRYGSKSFFDNLKDNVIYDEFDIIADLKL</sequence>
<dbReference type="EMBL" id="BAABBI010000005">
    <property type="protein sequence ID" value="GAA3791409.1"/>
    <property type="molecule type" value="Genomic_DNA"/>
</dbReference>
<protein>
    <submittedName>
        <fullName evidence="3">YceI family protein</fullName>
    </submittedName>
</protein>
<dbReference type="RefSeq" id="WP_344730927.1">
    <property type="nucleotide sequence ID" value="NZ_BAABBI010000005.1"/>
</dbReference>
<dbReference type="InterPro" id="IPR036761">
    <property type="entry name" value="TTHA0802/YceI-like_sf"/>
</dbReference>
<accession>A0ABP7HGQ5</accession>
<dbReference type="SUPFAM" id="SSF101874">
    <property type="entry name" value="YceI-like"/>
    <property type="match status" value="1"/>
</dbReference>
<proteinExistence type="predicted"/>
<feature type="signal peptide" evidence="1">
    <location>
        <begin position="1"/>
        <end position="20"/>
    </location>
</feature>
<dbReference type="PANTHER" id="PTHR34406:SF1">
    <property type="entry name" value="PROTEIN YCEI"/>
    <property type="match status" value="1"/>
</dbReference>
<keyword evidence="1" id="KW-0732">Signal</keyword>
<dbReference type="Proteomes" id="UP001501456">
    <property type="component" value="Unassembled WGS sequence"/>
</dbReference>
<feature type="domain" description="Lipid/polyisoprenoid-binding YceI-like" evidence="2">
    <location>
        <begin position="22"/>
        <end position="185"/>
    </location>
</feature>
<gene>
    <name evidence="3" type="ORF">GCM10022271_24780</name>
</gene>
<evidence type="ECO:0000259" key="2">
    <source>
        <dbReference type="SMART" id="SM00867"/>
    </source>
</evidence>
<evidence type="ECO:0000313" key="4">
    <source>
        <dbReference type="Proteomes" id="UP001501456"/>
    </source>
</evidence>
<evidence type="ECO:0000256" key="1">
    <source>
        <dbReference type="SAM" id="SignalP"/>
    </source>
</evidence>
<dbReference type="PANTHER" id="PTHR34406">
    <property type="entry name" value="PROTEIN YCEI"/>
    <property type="match status" value="1"/>
</dbReference>